<dbReference type="GO" id="GO:0006259">
    <property type="term" value="P:DNA metabolic process"/>
    <property type="evidence" value="ECO:0007669"/>
    <property type="project" value="InterPro"/>
</dbReference>
<gene>
    <name evidence="1" type="primary">recT</name>
    <name evidence="1" type="ORF">SAMEA2259716_00321</name>
</gene>
<organism evidence="1 2">
    <name type="scientific">Mycobacteroides abscessus subsp. massiliense</name>
    <dbReference type="NCBI Taxonomy" id="1962118"/>
    <lineage>
        <taxon>Bacteria</taxon>
        <taxon>Bacillati</taxon>
        <taxon>Actinomycetota</taxon>
        <taxon>Actinomycetes</taxon>
        <taxon>Mycobacteriales</taxon>
        <taxon>Mycobacteriaceae</taxon>
        <taxon>Mycobacteroides</taxon>
        <taxon>Mycobacteroides abscessus</taxon>
    </lineage>
</organism>
<sequence>MTSTDVAKTEQKPPTLAQLIERQKPEIARALPRHMNPDRMARIAVTVLRQTPRLAQCTPESFLGALMTCSQLGLEPGPLGHAYLVPYKREVTFIPGYRGLVDLAYRSGQVATVKAQVVYEADEFDFEEGLDAYLKHKRSRAADPGQVIWVYALVKLKDGASNFVVMTVAEVEKIRKRSMAANNGPWVTDWEAMAKKTALKQLSKWMPLSPEFNQAVNHDGSVRTDAISDLVDVKPEFVDGEVVDDGEPAAVAPAPSDSAGELRMASGDQLARLKKIRTEQGFGGDDSGWFDYVLSATQAQVSRDQDLTEEQAQSLIDLFNEDVKK</sequence>
<proteinExistence type="predicted"/>
<dbReference type="RefSeq" id="WP_165693070.1">
    <property type="nucleotide sequence ID" value="NZ_FVGW01000001.1"/>
</dbReference>
<dbReference type="InterPro" id="IPR004590">
    <property type="entry name" value="ssDNA_annealing_RecT"/>
</dbReference>
<dbReference type="Pfam" id="PF03837">
    <property type="entry name" value="RecT"/>
    <property type="match status" value="1"/>
</dbReference>
<dbReference type="InterPro" id="IPR018330">
    <property type="entry name" value="RecT_fam"/>
</dbReference>
<evidence type="ECO:0000313" key="2">
    <source>
        <dbReference type="Proteomes" id="UP000190074"/>
    </source>
</evidence>
<evidence type="ECO:0000313" key="1">
    <source>
        <dbReference type="EMBL" id="SKL38051.1"/>
    </source>
</evidence>
<protein>
    <submittedName>
        <fullName evidence="1">Recombination and repair protein RecT</fullName>
    </submittedName>
</protein>
<dbReference type="AlphaFoldDB" id="A0A1U0QLR1"/>
<dbReference type="NCBIfam" id="TIGR00616">
    <property type="entry name" value="rect"/>
    <property type="match status" value="1"/>
</dbReference>
<dbReference type="EMBL" id="FVGW01000001">
    <property type="protein sequence ID" value="SKL38051.1"/>
    <property type="molecule type" value="Genomic_DNA"/>
</dbReference>
<reference evidence="1 2" key="1">
    <citation type="submission" date="2016-11" db="EMBL/GenBank/DDBJ databases">
        <authorList>
            <consortium name="Pathogen Informatics"/>
        </authorList>
    </citation>
    <scope>NUCLEOTIDE SEQUENCE [LARGE SCALE GENOMIC DNA]</scope>
    <source>
        <strain evidence="1 2">911</strain>
    </source>
</reference>
<dbReference type="GO" id="GO:0003677">
    <property type="term" value="F:DNA binding"/>
    <property type="evidence" value="ECO:0007669"/>
    <property type="project" value="InterPro"/>
</dbReference>
<name>A0A1U0QLR1_9MYCO</name>
<dbReference type="Proteomes" id="UP000190074">
    <property type="component" value="Unassembled WGS sequence"/>
</dbReference>
<accession>A0A1U0QLR1</accession>